<keyword evidence="1" id="KW-0812">Transmembrane</keyword>
<dbReference type="EMBL" id="FCOB02000011">
    <property type="protein sequence ID" value="SAK64769.1"/>
    <property type="molecule type" value="Genomic_DNA"/>
</dbReference>
<evidence type="ECO:0000313" key="2">
    <source>
        <dbReference type="EMBL" id="SAK64769.1"/>
    </source>
</evidence>
<protein>
    <submittedName>
        <fullName evidence="2">Uncharacterized protein</fullName>
    </submittedName>
</protein>
<dbReference type="RefSeq" id="WP_087046134.1">
    <property type="nucleotide sequence ID" value="NZ_FCOB02000011.1"/>
</dbReference>
<dbReference type="STRING" id="1777144.AWB83_02749"/>
<dbReference type="AlphaFoldDB" id="A0A158B432"/>
<sequence length="422" mass="46398">MPVELDKLPPKRVVPENPPSRQVWTVVFLVLTLAGIFAVLLLWPKDEPTNTPWFWSCVAVFPAGVAGFFVLRRFSVFEGQRRDALEWNKATDDYMNDMFDRASRPLDALTVAYRFSSDADENKFDGLLTGSLQLEPCALPKADTPPAKVRWFAQPDRDKDGRKHLQDEARQADILRRVFGELQDDLKKSIGSLPRQLPTSVRLIVSGSALSANIVECWKQSGAQRGLHLSNVCREPECLVPMWLDAWLDEIEQDRSQDARLLVFVQLNPLLDKGPSEGSCEIALAMLLVPPALTNRYGLIPVAQVHRPERATGKSLDATLTNALRWGRSAATDVEGVWQSGLDLGSAGAMTAALVKSGITIKPGDVDYMVGHAGIGASWFALLCAIKSAASGGTQLAVMKQDAELMFSVVRVPRSKPVNGNR</sequence>
<organism evidence="2 3">
    <name type="scientific">Caballeronia ptereochthonis</name>
    <dbReference type="NCBI Taxonomy" id="1777144"/>
    <lineage>
        <taxon>Bacteria</taxon>
        <taxon>Pseudomonadati</taxon>
        <taxon>Pseudomonadota</taxon>
        <taxon>Betaproteobacteria</taxon>
        <taxon>Burkholderiales</taxon>
        <taxon>Burkholderiaceae</taxon>
        <taxon>Caballeronia</taxon>
    </lineage>
</organism>
<keyword evidence="3" id="KW-1185">Reference proteome</keyword>
<reference evidence="2" key="1">
    <citation type="submission" date="2016-01" db="EMBL/GenBank/DDBJ databases">
        <authorList>
            <person name="Peeters C."/>
        </authorList>
    </citation>
    <scope>NUCLEOTIDE SEQUENCE [LARGE SCALE GENOMIC DNA]</scope>
    <source>
        <strain evidence="2">LMG 29326</strain>
    </source>
</reference>
<evidence type="ECO:0000313" key="3">
    <source>
        <dbReference type="Proteomes" id="UP000054978"/>
    </source>
</evidence>
<comment type="caution">
    <text evidence="2">The sequence shown here is derived from an EMBL/GenBank/DDBJ whole genome shotgun (WGS) entry which is preliminary data.</text>
</comment>
<gene>
    <name evidence="2" type="ORF">AWB83_02749</name>
</gene>
<feature type="transmembrane region" description="Helical" evidence="1">
    <location>
        <begin position="21"/>
        <end position="41"/>
    </location>
</feature>
<proteinExistence type="predicted"/>
<accession>A0A158B432</accession>
<name>A0A158B432_9BURK</name>
<feature type="transmembrane region" description="Helical" evidence="1">
    <location>
        <begin position="53"/>
        <end position="71"/>
    </location>
</feature>
<keyword evidence="1" id="KW-0472">Membrane</keyword>
<dbReference type="OrthoDB" id="8577941at2"/>
<keyword evidence="1" id="KW-1133">Transmembrane helix</keyword>
<dbReference type="Proteomes" id="UP000054978">
    <property type="component" value="Unassembled WGS sequence"/>
</dbReference>
<evidence type="ECO:0000256" key="1">
    <source>
        <dbReference type="SAM" id="Phobius"/>
    </source>
</evidence>